<evidence type="ECO:0000313" key="2">
    <source>
        <dbReference type="Proteomes" id="UP000886523"/>
    </source>
</evidence>
<keyword evidence="2" id="KW-1185">Reference proteome</keyword>
<sequence>MILTYSIAAPSSRIGEQTFIKQPVLGPNCDVCVVSFPHISVLDDINIVYSIKLENIVLSRSMLVEEWGQLKDHYTELANCSRANSSRSRLLSNSAVLWAASAC</sequence>
<name>A0A9P6AJL4_9AGAM</name>
<gene>
    <name evidence="1" type="ORF">BS47DRAFT_365752</name>
</gene>
<accession>A0A9P6AJL4</accession>
<evidence type="ECO:0000313" key="1">
    <source>
        <dbReference type="EMBL" id="KAF9506923.1"/>
    </source>
</evidence>
<proteinExistence type="predicted"/>
<comment type="caution">
    <text evidence="1">The sequence shown here is derived from an EMBL/GenBank/DDBJ whole genome shotgun (WGS) entry which is preliminary data.</text>
</comment>
<protein>
    <submittedName>
        <fullName evidence="1">Uncharacterized protein</fullName>
    </submittedName>
</protein>
<reference evidence="1" key="1">
    <citation type="journal article" date="2020" name="Nat. Commun.">
        <title>Large-scale genome sequencing of mycorrhizal fungi provides insights into the early evolution of symbiotic traits.</title>
        <authorList>
            <person name="Miyauchi S."/>
            <person name="Kiss E."/>
            <person name="Kuo A."/>
            <person name="Drula E."/>
            <person name="Kohler A."/>
            <person name="Sanchez-Garcia M."/>
            <person name="Morin E."/>
            <person name="Andreopoulos B."/>
            <person name="Barry K.W."/>
            <person name="Bonito G."/>
            <person name="Buee M."/>
            <person name="Carver A."/>
            <person name="Chen C."/>
            <person name="Cichocki N."/>
            <person name="Clum A."/>
            <person name="Culley D."/>
            <person name="Crous P.W."/>
            <person name="Fauchery L."/>
            <person name="Girlanda M."/>
            <person name="Hayes R.D."/>
            <person name="Keri Z."/>
            <person name="LaButti K."/>
            <person name="Lipzen A."/>
            <person name="Lombard V."/>
            <person name="Magnuson J."/>
            <person name="Maillard F."/>
            <person name="Murat C."/>
            <person name="Nolan M."/>
            <person name="Ohm R.A."/>
            <person name="Pangilinan J."/>
            <person name="Pereira M.F."/>
            <person name="Perotto S."/>
            <person name="Peter M."/>
            <person name="Pfister S."/>
            <person name="Riley R."/>
            <person name="Sitrit Y."/>
            <person name="Stielow J.B."/>
            <person name="Szollosi G."/>
            <person name="Zifcakova L."/>
            <person name="Stursova M."/>
            <person name="Spatafora J.W."/>
            <person name="Tedersoo L."/>
            <person name="Vaario L.M."/>
            <person name="Yamada A."/>
            <person name="Yan M."/>
            <person name="Wang P."/>
            <person name="Xu J."/>
            <person name="Bruns T."/>
            <person name="Baldrian P."/>
            <person name="Vilgalys R."/>
            <person name="Dunand C."/>
            <person name="Henrissat B."/>
            <person name="Grigoriev I.V."/>
            <person name="Hibbett D."/>
            <person name="Nagy L.G."/>
            <person name="Martin F.M."/>
        </authorList>
    </citation>
    <scope>NUCLEOTIDE SEQUENCE</scope>
    <source>
        <strain evidence="1">UP504</strain>
    </source>
</reference>
<dbReference type="Proteomes" id="UP000886523">
    <property type="component" value="Unassembled WGS sequence"/>
</dbReference>
<organism evidence="1 2">
    <name type="scientific">Hydnum rufescens UP504</name>
    <dbReference type="NCBI Taxonomy" id="1448309"/>
    <lineage>
        <taxon>Eukaryota</taxon>
        <taxon>Fungi</taxon>
        <taxon>Dikarya</taxon>
        <taxon>Basidiomycota</taxon>
        <taxon>Agaricomycotina</taxon>
        <taxon>Agaricomycetes</taxon>
        <taxon>Cantharellales</taxon>
        <taxon>Hydnaceae</taxon>
        <taxon>Hydnum</taxon>
    </lineage>
</organism>
<dbReference type="EMBL" id="MU129094">
    <property type="protein sequence ID" value="KAF9506923.1"/>
    <property type="molecule type" value="Genomic_DNA"/>
</dbReference>
<dbReference type="AlphaFoldDB" id="A0A9P6AJL4"/>